<dbReference type="InterPro" id="IPR011009">
    <property type="entry name" value="Kinase-like_dom_sf"/>
</dbReference>
<dbReference type="SUPFAM" id="SSF56112">
    <property type="entry name" value="Protein kinase-like (PK-like)"/>
    <property type="match status" value="1"/>
</dbReference>
<evidence type="ECO:0000313" key="2">
    <source>
        <dbReference type="EMBL" id="CCA70278.1"/>
    </source>
</evidence>
<proteinExistence type="predicted"/>
<comment type="caution">
    <text evidence="2">The sequence shown here is derived from an EMBL/GenBank/DDBJ whole genome shotgun (WGS) entry which is preliminary data.</text>
</comment>
<feature type="region of interest" description="Disordered" evidence="1">
    <location>
        <begin position="380"/>
        <end position="405"/>
    </location>
</feature>
<dbReference type="InParanoid" id="G4TG21"/>
<reference evidence="2 3" key="1">
    <citation type="journal article" date="2011" name="PLoS Pathog.">
        <title>Endophytic Life Strategies Decoded by Genome and Transcriptome Analyses of the Mutualistic Root Symbiont Piriformospora indica.</title>
        <authorList>
            <person name="Zuccaro A."/>
            <person name="Lahrmann U."/>
            <person name="Guldener U."/>
            <person name="Langen G."/>
            <person name="Pfiffi S."/>
            <person name="Biedenkopf D."/>
            <person name="Wong P."/>
            <person name="Samans B."/>
            <person name="Grimm C."/>
            <person name="Basiewicz M."/>
            <person name="Murat C."/>
            <person name="Martin F."/>
            <person name="Kogel K.H."/>
        </authorList>
    </citation>
    <scope>NUCLEOTIDE SEQUENCE [LARGE SCALE GENOMIC DNA]</scope>
    <source>
        <strain evidence="2 3">DSM 11827</strain>
    </source>
</reference>
<name>G4TG21_SERID</name>
<protein>
    <recommendedName>
        <fullName evidence="4">Protein kinase domain-containing protein</fullName>
    </recommendedName>
</protein>
<accession>G4TG21</accession>
<dbReference type="EMBL" id="CAFZ01000077">
    <property type="protein sequence ID" value="CCA70278.1"/>
    <property type="molecule type" value="Genomic_DNA"/>
</dbReference>
<gene>
    <name evidence="2" type="ORF">PIIN_04217</name>
</gene>
<keyword evidence="3" id="KW-1185">Reference proteome</keyword>
<dbReference type="eggNOG" id="ENOG502SXGV">
    <property type="taxonomic scope" value="Eukaryota"/>
</dbReference>
<dbReference type="Proteomes" id="UP000007148">
    <property type="component" value="Unassembled WGS sequence"/>
</dbReference>
<organism evidence="2 3">
    <name type="scientific">Serendipita indica (strain DSM 11827)</name>
    <name type="common">Root endophyte fungus</name>
    <name type="synonym">Piriformospora indica</name>
    <dbReference type="NCBI Taxonomy" id="1109443"/>
    <lineage>
        <taxon>Eukaryota</taxon>
        <taxon>Fungi</taxon>
        <taxon>Dikarya</taxon>
        <taxon>Basidiomycota</taxon>
        <taxon>Agaricomycotina</taxon>
        <taxon>Agaricomycetes</taxon>
        <taxon>Sebacinales</taxon>
        <taxon>Serendipitaceae</taxon>
        <taxon>Serendipita</taxon>
    </lineage>
</organism>
<sequence>MTFPTPDAVPLEEDSRMSRRMKANMENDWGSTVVTEQTAGRFLAALREASPGNIYWPRNMMTEEDYQQTVSYFDLVPLLQTVHQRNAYAWLAIEVLTPTWQDYLFPDLSNVLSITRPPEVRVGSDQSKHTAPFRPTLYKPDSLPASAELCNDLPMAIRVELEQIVGQSARQQAKISSSAAESVHSVLQQDDLFVKESDLSVTIGYIRRAIGALSRALFEDAVPLTFSTEQRTDDGNVRTDGVFWHRTGEPLILWETKSPSAGEKHMNTMVSSQSITFSRDQMQWENEHAILAKLAWHAMDADMKPPWAVIFAGRVYMIVHISYRVDNNNHLRPILRYSPMIPVYDSKLPIWSALLYMVRPDQSNGARSLEDILKVPANGDLPCHGPSKSRRSGPTSTSIEASDGLSVRTEDSFTIYMSRASDLSSTVSEPMLPFELLLTGKPRQGGSGQVYRSTSSYVLKLAYRTQTSKNMLFEEFNWYRLLASAGVQGISHCHGLFRSADNLALVLDYEGEELLDFDKLNSDQKKHLYRSLCGIHRVGITHGDFEPRNVVKRGESLTIIDFSHSWGHHCQGEDACAELVQARYELGVEKTPDPLPWDPKDTPTFTEGVVPLGSSNTFFT</sequence>
<dbReference type="HOGENOM" id="CLU_030369_0_0_1"/>
<evidence type="ECO:0008006" key="4">
    <source>
        <dbReference type="Google" id="ProtNLM"/>
    </source>
</evidence>
<dbReference type="Gene3D" id="1.10.510.10">
    <property type="entry name" value="Transferase(Phosphotransferase) domain 1"/>
    <property type="match status" value="1"/>
</dbReference>
<evidence type="ECO:0000313" key="3">
    <source>
        <dbReference type="Proteomes" id="UP000007148"/>
    </source>
</evidence>
<dbReference type="AlphaFoldDB" id="G4TG21"/>
<dbReference type="OrthoDB" id="427969at2759"/>
<evidence type="ECO:0000256" key="1">
    <source>
        <dbReference type="SAM" id="MobiDB-lite"/>
    </source>
</evidence>